<dbReference type="PANTHER" id="PTHR10772">
    <property type="entry name" value="10 KDA HEAT SHOCK PROTEIN"/>
    <property type="match status" value="1"/>
</dbReference>
<comment type="similarity">
    <text evidence="1 3">Belongs to the GroES chaperonin family.</text>
</comment>
<keyword evidence="2 3" id="KW-0143">Chaperone</keyword>
<dbReference type="GO" id="GO:0051087">
    <property type="term" value="F:protein-folding chaperone binding"/>
    <property type="evidence" value="ECO:0007669"/>
    <property type="project" value="TreeGrafter"/>
</dbReference>
<dbReference type="GO" id="GO:0005524">
    <property type="term" value="F:ATP binding"/>
    <property type="evidence" value="ECO:0007669"/>
    <property type="project" value="InterPro"/>
</dbReference>
<evidence type="ECO:0000256" key="1">
    <source>
        <dbReference type="ARBA" id="ARBA00006975"/>
    </source>
</evidence>
<dbReference type="GO" id="GO:0051082">
    <property type="term" value="F:unfolded protein binding"/>
    <property type="evidence" value="ECO:0007669"/>
    <property type="project" value="TreeGrafter"/>
</dbReference>
<dbReference type="PRINTS" id="PR00297">
    <property type="entry name" value="CHAPERONIN10"/>
</dbReference>
<dbReference type="OrthoDB" id="9806791at2"/>
<dbReference type="InterPro" id="IPR011032">
    <property type="entry name" value="GroES-like_sf"/>
</dbReference>
<dbReference type="GO" id="GO:0046872">
    <property type="term" value="F:metal ion binding"/>
    <property type="evidence" value="ECO:0007669"/>
    <property type="project" value="TreeGrafter"/>
</dbReference>
<dbReference type="InterPro" id="IPR037124">
    <property type="entry name" value="Chaperonin_GroES_sf"/>
</dbReference>
<evidence type="ECO:0000313" key="5">
    <source>
        <dbReference type="Proteomes" id="UP000276568"/>
    </source>
</evidence>
<evidence type="ECO:0000256" key="3">
    <source>
        <dbReference type="RuleBase" id="RU000535"/>
    </source>
</evidence>
<sequence length="86" mass="9644">MIKPLHDFVLLKKEKEEKTTASGIILTSGKEKSKFAVVEEIGSGVEKPDYAKGDKVLFKEYAGTNIKIDDEEYVVIKDEDIIAVNR</sequence>
<evidence type="ECO:0000256" key="2">
    <source>
        <dbReference type="ARBA" id="ARBA00023186"/>
    </source>
</evidence>
<organism evidence="4 5">
    <name type="scientific">Absicoccus porci</name>
    <dbReference type="NCBI Taxonomy" id="2486576"/>
    <lineage>
        <taxon>Bacteria</taxon>
        <taxon>Bacillati</taxon>
        <taxon>Bacillota</taxon>
        <taxon>Erysipelotrichia</taxon>
        <taxon>Erysipelotrichales</taxon>
        <taxon>Erysipelotrichaceae</taxon>
        <taxon>Absicoccus</taxon>
    </lineage>
</organism>
<dbReference type="PANTHER" id="PTHR10772:SF63">
    <property type="entry name" value="20 KDA CHAPERONIN, CHLOROPLASTIC"/>
    <property type="match status" value="1"/>
</dbReference>
<accession>A0A3N0HYC5</accession>
<evidence type="ECO:0000313" key="4">
    <source>
        <dbReference type="EMBL" id="RNM29755.1"/>
    </source>
</evidence>
<name>A0A3N0HYC5_9FIRM</name>
<dbReference type="EMBL" id="RJQC01000003">
    <property type="protein sequence ID" value="RNM29755.1"/>
    <property type="molecule type" value="Genomic_DNA"/>
</dbReference>
<dbReference type="Pfam" id="PF00166">
    <property type="entry name" value="Cpn10"/>
    <property type="match status" value="1"/>
</dbReference>
<dbReference type="SUPFAM" id="SSF50129">
    <property type="entry name" value="GroES-like"/>
    <property type="match status" value="1"/>
</dbReference>
<keyword evidence="5" id="KW-1185">Reference proteome</keyword>
<dbReference type="SMART" id="SM00883">
    <property type="entry name" value="Cpn10"/>
    <property type="match status" value="1"/>
</dbReference>
<gene>
    <name evidence="4" type="ORF">EDX97_08990</name>
</gene>
<protein>
    <recommendedName>
        <fullName evidence="3">10 kDa chaperonin</fullName>
    </recommendedName>
</protein>
<comment type="function">
    <text evidence="3">Together with the chaperonin GroEL, plays an essential role in assisting protein folding. The GroEL-GroES system forms a nano-cage that allows encapsulation of the non-native substrate proteins and provides a physical environment optimized to promote and accelerate protein folding. GroES binds to the apical surface of the GroEL ring, thereby capping the opening of the GroEL channel.</text>
</comment>
<comment type="subunit">
    <text evidence="3">Heptamer of 7 subunits arranged in a ring.</text>
</comment>
<dbReference type="AlphaFoldDB" id="A0A3N0HYC5"/>
<dbReference type="Gene3D" id="2.30.33.40">
    <property type="entry name" value="GroES chaperonin"/>
    <property type="match status" value="1"/>
</dbReference>
<dbReference type="Proteomes" id="UP000276568">
    <property type="component" value="Unassembled WGS sequence"/>
</dbReference>
<comment type="caution">
    <text evidence="4">The sequence shown here is derived from an EMBL/GenBank/DDBJ whole genome shotgun (WGS) entry which is preliminary data.</text>
</comment>
<dbReference type="FunFam" id="2.30.33.40:FF:000001">
    <property type="entry name" value="10 kDa chaperonin"/>
    <property type="match status" value="1"/>
</dbReference>
<dbReference type="InterPro" id="IPR020818">
    <property type="entry name" value="Chaperonin_GroES"/>
</dbReference>
<proteinExistence type="inferred from homology"/>
<reference evidence="4 5" key="1">
    <citation type="submission" date="2018-11" db="EMBL/GenBank/DDBJ databases">
        <title>Clostridium sp. nov., a member of the family Erysipelotrichaceae isolated from pig faeces.</title>
        <authorList>
            <person name="Chang Y.-H."/>
        </authorList>
    </citation>
    <scope>NUCLEOTIDE SEQUENCE [LARGE SCALE GENOMIC DNA]</scope>
    <source>
        <strain evidence="4 5">YH-panp20</strain>
    </source>
</reference>
<dbReference type="CDD" id="cd00320">
    <property type="entry name" value="cpn10"/>
    <property type="match status" value="1"/>
</dbReference>
<dbReference type="GO" id="GO:0044183">
    <property type="term" value="F:protein folding chaperone"/>
    <property type="evidence" value="ECO:0007669"/>
    <property type="project" value="InterPro"/>
</dbReference>
<dbReference type="RefSeq" id="WP_128520818.1">
    <property type="nucleotide sequence ID" value="NZ_CAUWBR010000053.1"/>
</dbReference>